<dbReference type="CDD" id="cd04194">
    <property type="entry name" value="GT8_A4GalT_like"/>
    <property type="match status" value="1"/>
</dbReference>
<dbReference type="Pfam" id="PF01501">
    <property type="entry name" value="Glyco_transf_8"/>
    <property type="match status" value="1"/>
</dbReference>
<keyword evidence="9" id="KW-0472">Membrane</keyword>
<protein>
    <recommendedName>
        <fullName evidence="10">Glycosyl transferase family 8 C-terminal domain-containing protein</fullName>
    </recommendedName>
</protein>
<feature type="transmembrane region" description="Helical" evidence="9">
    <location>
        <begin position="21"/>
        <end position="43"/>
    </location>
</feature>
<evidence type="ECO:0000256" key="7">
    <source>
        <dbReference type="ARBA" id="ARBA00022842"/>
    </source>
</evidence>
<evidence type="ECO:0000256" key="2">
    <source>
        <dbReference type="ARBA" id="ARBA00004713"/>
    </source>
</evidence>
<proteinExistence type="inferred from homology"/>
<keyword evidence="9" id="KW-1133">Transmembrane helix</keyword>
<keyword evidence="5" id="KW-0808">Transferase</keyword>
<dbReference type="PANTHER" id="PTHR13778">
    <property type="entry name" value="GLYCOSYLTRANSFERASE 8 DOMAIN-CONTAINING PROTEIN"/>
    <property type="match status" value="1"/>
</dbReference>
<sequence length="333" mass="40242">MFEHAVKNKINLTRDDKKSDFYIAFGISKAFTYPVGVLITSILKNNKDIKISFHIFIDNKIDDKELSRFKELIKFYNTDIIIYEIDNSEFLNLDDKEFTVAAYYRFAIPYQLKDLTNEYLYIDADMVAIRDLKDYLNIDLKDNIAAVVDDFILDKKGNPILLADNKKYFNSGMMYIDLKKWVEYKVSEKCIEILREINKFPEKKLKYGYEFRCFDQDALNIVLKDKVKYIEPKYNFLANISLKYNKNLQNVPTDTIFIHYHGFNKPWHEWCFHHLARYFRDYKEISPWKNEPWDKCPTKYRQMRLYAKFYIKNGNFIKAMYWIIRSILKKYKK</sequence>
<comment type="similarity">
    <text evidence="3">Belongs to the glycosyltransferase 8 family.</text>
</comment>
<feature type="domain" description="Glycosyl transferase family 8 C-terminal" evidence="10">
    <location>
        <begin position="276"/>
        <end position="330"/>
    </location>
</feature>
<evidence type="ECO:0000313" key="11">
    <source>
        <dbReference type="EMBL" id="MCB6829128.1"/>
    </source>
</evidence>
<keyword evidence="9" id="KW-0812">Transmembrane</keyword>
<evidence type="ECO:0000313" key="12">
    <source>
        <dbReference type="Proteomes" id="UP001198190"/>
    </source>
</evidence>
<dbReference type="GO" id="GO:0008918">
    <property type="term" value="F:lipopolysaccharide 3-alpha-galactosyltransferase activity"/>
    <property type="evidence" value="ECO:0007669"/>
    <property type="project" value="InterPro"/>
</dbReference>
<name>A0AAW4U7A8_9FIRM</name>
<dbReference type="SUPFAM" id="SSF53448">
    <property type="entry name" value="Nucleotide-diphospho-sugar transferases"/>
    <property type="match status" value="1"/>
</dbReference>
<keyword evidence="6" id="KW-0479">Metal-binding</keyword>
<comment type="caution">
    <text evidence="11">The sequence shown here is derived from an EMBL/GenBank/DDBJ whole genome shotgun (WGS) entry which is preliminary data.</text>
</comment>
<dbReference type="Proteomes" id="UP001198190">
    <property type="component" value="Unassembled WGS sequence"/>
</dbReference>
<organism evidence="11 12">
    <name type="scientific">Megamonas funiformis</name>
    <dbReference type="NCBI Taxonomy" id="437897"/>
    <lineage>
        <taxon>Bacteria</taxon>
        <taxon>Bacillati</taxon>
        <taxon>Bacillota</taxon>
        <taxon>Negativicutes</taxon>
        <taxon>Selenomonadales</taxon>
        <taxon>Selenomonadaceae</taxon>
        <taxon>Megamonas</taxon>
    </lineage>
</organism>
<dbReference type="InterPro" id="IPR002495">
    <property type="entry name" value="Glyco_trans_8"/>
</dbReference>
<evidence type="ECO:0000256" key="6">
    <source>
        <dbReference type="ARBA" id="ARBA00022723"/>
    </source>
</evidence>
<comment type="cofactor">
    <cofactor evidence="1">
        <name>Mg(2+)</name>
        <dbReference type="ChEBI" id="CHEBI:18420"/>
    </cofactor>
</comment>
<reference evidence="11" key="1">
    <citation type="submission" date="2021-10" db="EMBL/GenBank/DDBJ databases">
        <title>Collection of gut derived symbiotic bacterial strains cultured from healthy donors.</title>
        <authorList>
            <person name="Lin H."/>
            <person name="Littmann E."/>
            <person name="Claire K."/>
            <person name="Pamer E."/>
        </authorList>
    </citation>
    <scope>NUCLEOTIDE SEQUENCE</scope>
    <source>
        <strain evidence="11">MSK.7.16</strain>
    </source>
</reference>
<dbReference type="AlphaFoldDB" id="A0AAW4U7A8"/>
<keyword evidence="7" id="KW-0460">Magnesium</keyword>
<dbReference type="PANTHER" id="PTHR13778:SF47">
    <property type="entry name" value="LIPOPOLYSACCHARIDE 1,3-GALACTOSYLTRANSFERASE"/>
    <property type="match status" value="1"/>
</dbReference>
<dbReference type="EMBL" id="JAJCGD010000037">
    <property type="protein sequence ID" value="MCB6829128.1"/>
    <property type="molecule type" value="Genomic_DNA"/>
</dbReference>
<evidence type="ECO:0000256" key="9">
    <source>
        <dbReference type="SAM" id="Phobius"/>
    </source>
</evidence>
<keyword evidence="8" id="KW-0448">Lipopolysaccharide biosynthesis</keyword>
<dbReference type="GO" id="GO:0046872">
    <property type="term" value="F:metal ion binding"/>
    <property type="evidence" value="ECO:0007669"/>
    <property type="project" value="UniProtKB-KW"/>
</dbReference>
<accession>A0AAW4U7A8</accession>
<comment type="pathway">
    <text evidence="2">Bacterial outer membrane biogenesis; LPS core biosynthesis.</text>
</comment>
<dbReference type="InterPro" id="IPR050748">
    <property type="entry name" value="Glycosyltrans_8_dom-fam"/>
</dbReference>
<evidence type="ECO:0000256" key="8">
    <source>
        <dbReference type="ARBA" id="ARBA00022985"/>
    </source>
</evidence>
<evidence type="ECO:0000259" key="10">
    <source>
        <dbReference type="Pfam" id="PF08437"/>
    </source>
</evidence>
<evidence type="ECO:0000256" key="3">
    <source>
        <dbReference type="ARBA" id="ARBA00006351"/>
    </source>
</evidence>
<keyword evidence="4" id="KW-0328">Glycosyltransferase</keyword>
<evidence type="ECO:0000256" key="5">
    <source>
        <dbReference type="ARBA" id="ARBA00022679"/>
    </source>
</evidence>
<evidence type="ECO:0000256" key="1">
    <source>
        <dbReference type="ARBA" id="ARBA00001946"/>
    </source>
</evidence>
<evidence type="ECO:0000256" key="4">
    <source>
        <dbReference type="ARBA" id="ARBA00022676"/>
    </source>
</evidence>
<dbReference type="RefSeq" id="WP_227153255.1">
    <property type="nucleotide sequence ID" value="NZ_JAJCGD010000037.1"/>
</dbReference>
<dbReference type="InterPro" id="IPR029044">
    <property type="entry name" value="Nucleotide-diphossugar_trans"/>
</dbReference>
<dbReference type="InterPro" id="IPR013645">
    <property type="entry name" value="Glyco_transf_8N"/>
</dbReference>
<dbReference type="Pfam" id="PF08437">
    <property type="entry name" value="Glyco_transf_8C"/>
    <property type="match status" value="1"/>
</dbReference>
<dbReference type="Gene3D" id="3.90.550.10">
    <property type="entry name" value="Spore Coat Polysaccharide Biosynthesis Protein SpsA, Chain A"/>
    <property type="match status" value="1"/>
</dbReference>
<gene>
    <name evidence="11" type="ORF">LIY65_10540</name>
</gene>